<dbReference type="GO" id="GO:0005576">
    <property type="term" value="C:extracellular region"/>
    <property type="evidence" value="ECO:0000318"/>
    <property type="project" value="GO_Central"/>
</dbReference>
<name>A0A251QIA0_PRUPE</name>
<evidence type="ECO:0000256" key="1">
    <source>
        <dbReference type="ARBA" id="ARBA00022729"/>
    </source>
</evidence>
<reference evidence="4 5" key="1">
    <citation type="journal article" date="2013" name="Nat. Genet.">
        <title>The high-quality draft genome of peach (Prunus persica) identifies unique patterns of genetic diversity, domestication and genome evolution.</title>
        <authorList>
            <consortium name="International Peach Genome Initiative"/>
            <person name="Verde I."/>
            <person name="Abbott A.G."/>
            <person name="Scalabrin S."/>
            <person name="Jung S."/>
            <person name="Shu S."/>
            <person name="Marroni F."/>
            <person name="Zhebentyayeva T."/>
            <person name="Dettori M.T."/>
            <person name="Grimwood J."/>
            <person name="Cattonaro F."/>
            <person name="Zuccolo A."/>
            <person name="Rossini L."/>
            <person name="Jenkins J."/>
            <person name="Vendramin E."/>
            <person name="Meisel L.A."/>
            <person name="Decroocq V."/>
            <person name="Sosinski B."/>
            <person name="Prochnik S."/>
            <person name="Mitros T."/>
            <person name="Policriti A."/>
            <person name="Cipriani G."/>
            <person name="Dondini L."/>
            <person name="Ficklin S."/>
            <person name="Goodstein D.M."/>
            <person name="Xuan P."/>
            <person name="Del Fabbro C."/>
            <person name="Aramini V."/>
            <person name="Copetti D."/>
            <person name="Gonzalez S."/>
            <person name="Horner D.S."/>
            <person name="Falchi R."/>
            <person name="Lucas S."/>
            <person name="Mica E."/>
            <person name="Maldonado J."/>
            <person name="Lazzari B."/>
            <person name="Bielenberg D."/>
            <person name="Pirona R."/>
            <person name="Miculan M."/>
            <person name="Barakat A."/>
            <person name="Testolin R."/>
            <person name="Stella A."/>
            <person name="Tartarini S."/>
            <person name="Tonutti P."/>
            <person name="Arus P."/>
            <person name="Orellana A."/>
            <person name="Wells C."/>
            <person name="Main D."/>
            <person name="Vizzotto G."/>
            <person name="Silva H."/>
            <person name="Salamini F."/>
            <person name="Schmutz J."/>
            <person name="Morgante M."/>
            <person name="Rokhsar D.S."/>
        </authorList>
    </citation>
    <scope>NUCLEOTIDE SEQUENCE [LARGE SCALE GENOMIC DNA]</scope>
    <source>
        <strain evidence="5">cv. Nemared</strain>
    </source>
</reference>
<dbReference type="InterPro" id="IPR008502">
    <property type="entry name" value="Prolamin-like"/>
</dbReference>
<keyword evidence="1" id="KW-0732">Signal</keyword>
<organism evidence="4 5">
    <name type="scientific">Prunus persica</name>
    <name type="common">Peach</name>
    <name type="synonym">Amygdalus persica</name>
    <dbReference type="NCBI Taxonomy" id="3760"/>
    <lineage>
        <taxon>Eukaryota</taxon>
        <taxon>Viridiplantae</taxon>
        <taxon>Streptophyta</taxon>
        <taxon>Embryophyta</taxon>
        <taxon>Tracheophyta</taxon>
        <taxon>Spermatophyta</taxon>
        <taxon>Magnoliopsida</taxon>
        <taxon>eudicotyledons</taxon>
        <taxon>Gunneridae</taxon>
        <taxon>Pentapetalae</taxon>
        <taxon>rosids</taxon>
        <taxon>fabids</taxon>
        <taxon>Rosales</taxon>
        <taxon>Rosaceae</taxon>
        <taxon>Amygdaloideae</taxon>
        <taxon>Amygdaleae</taxon>
        <taxon>Prunus</taxon>
    </lineage>
</organism>
<protein>
    <recommendedName>
        <fullName evidence="3">Prolamin-like domain-containing protein</fullName>
    </recommendedName>
</protein>
<dbReference type="eggNOG" id="ENOG502SZDE">
    <property type="taxonomic scope" value="Eukaryota"/>
</dbReference>
<evidence type="ECO:0000313" key="4">
    <source>
        <dbReference type="EMBL" id="ONI23557.1"/>
    </source>
</evidence>
<evidence type="ECO:0000256" key="2">
    <source>
        <dbReference type="SAM" id="MobiDB-lite"/>
    </source>
</evidence>
<proteinExistence type="predicted"/>
<keyword evidence="5" id="KW-1185">Reference proteome</keyword>
<accession>A0A251QIA0</accession>
<dbReference type="STRING" id="3760.A0A251QIA0"/>
<gene>
    <name evidence="4" type="ORF">PRUPE_2G194800</name>
</gene>
<dbReference type="PANTHER" id="PTHR31181:SF67">
    <property type="entry name" value="PROLAMIN-LIKE PROTEIN (DUF1278)"/>
    <property type="match status" value="1"/>
</dbReference>
<dbReference type="PANTHER" id="PTHR31181">
    <property type="entry name" value="EGG CELL-SECRETED PROTEIN 1.4"/>
    <property type="match status" value="1"/>
</dbReference>
<dbReference type="Pfam" id="PF05617">
    <property type="entry name" value="Prolamin_like"/>
    <property type="match status" value="1"/>
</dbReference>
<sequence length="138" mass="15183">MLKETLTQSFAASDAKAPAPPSPSKGSPWWHPDPSKLQKCTGAYRTAPGTCYREIFVSFWIRKVAIGEDCCKDIVEADDDCASTVFSQFNNHFFQMLKQHCSNKEGHASTIATKGNTGTTSTESNTITTKVIRFLVES</sequence>
<dbReference type="GO" id="GO:0080155">
    <property type="term" value="P:regulation of double fertilization forming a zygote and endosperm"/>
    <property type="evidence" value="ECO:0000318"/>
    <property type="project" value="GO_Central"/>
</dbReference>
<dbReference type="GO" id="GO:0031982">
    <property type="term" value="C:vesicle"/>
    <property type="evidence" value="ECO:0000318"/>
    <property type="project" value="GO_Central"/>
</dbReference>
<dbReference type="GO" id="GO:0009567">
    <property type="term" value="P:double fertilization forming a zygote and endosperm"/>
    <property type="evidence" value="ECO:0000318"/>
    <property type="project" value="GO_Central"/>
</dbReference>
<feature type="domain" description="Prolamin-like" evidence="3">
    <location>
        <begin position="48"/>
        <end position="102"/>
    </location>
</feature>
<dbReference type="EMBL" id="CM007652">
    <property type="protein sequence ID" value="ONI23557.1"/>
    <property type="molecule type" value="Genomic_DNA"/>
</dbReference>
<dbReference type="Gramene" id="ONI23557">
    <property type="protein sequence ID" value="ONI23557"/>
    <property type="gene ID" value="PRUPE_2G194800"/>
</dbReference>
<evidence type="ECO:0000259" key="3">
    <source>
        <dbReference type="Pfam" id="PF05617"/>
    </source>
</evidence>
<dbReference type="GO" id="GO:2000008">
    <property type="term" value="P:regulation of protein localization to cell surface"/>
    <property type="evidence" value="ECO:0000318"/>
    <property type="project" value="GO_Central"/>
</dbReference>
<evidence type="ECO:0000313" key="5">
    <source>
        <dbReference type="Proteomes" id="UP000006882"/>
    </source>
</evidence>
<dbReference type="Proteomes" id="UP000006882">
    <property type="component" value="Chromosome G2"/>
</dbReference>
<feature type="region of interest" description="Disordered" evidence="2">
    <location>
        <begin position="1"/>
        <end position="34"/>
    </location>
</feature>
<dbReference type="AlphaFoldDB" id="A0A251QIA0"/>